<gene>
    <name evidence="1" type="ORF">HNP33_002049</name>
</gene>
<sequence length="172" mass="18415">MRPVANQPCTVCGEHGCSDISSQSSAKCLLVFFPSVGFHAANAIASRVRTNSAVDLSDGGESSITVFSFSRCRSANALFNTAMLYHQHIMAKAPNPHFLKAIAVFGSEAALARAIDKPAQFINQIKKGERPMPDSWAPLIELATAALGNKILCEDLAPGFPWHGVRQQPAHA</sequence>
<comment type="caution">
    <text evidence="1">The sequence shown here is derived from an EMBL/GenBank/DDBJ whole genome shotgun (WGS) entry which is preliminary data.</text>
</comment>
<keyword evidence="2" id="KW-1185">Reference proteome</keyword>
<evidence type="ECO:0000313" key="1">
    <source>
        <dbReference type="EMBL" id="MBB6577981.1"/>
    </source>
</evidence>
<dbReference type="EMBL" id="JACHKZ010000010">
    <property type="protein sequence ID" value="MBB6577981.1"/>
    <property type="molecule type" value="Genomic_DNA"/>
</dbReference>
<dbReference type="Gene3D" id="1.10.260.40">
    <property type="entry name" value="lambda repressor-like DNA-binding domains"/>
    <property type="match status" value="1"/>
</dbReference>
<organism evidence="1 2">
    <name type="scientific">Comamonas odontotermitis</name>
    <dbReference type="NCBI Taxonomy" id="379895"/>
    <lineage>
        <taxon>Bacteria</taxon>
        <taxon>Pseudomonadati</taxon>
        <taxon>Pseudomonadota</taxon>
        <taxon>Betaproteobacteria</taxon>
        <taxon>Burkholderiales</taxon>
        <taxon>Comamonadaceae</taxon>
        <taxon>Comamonas</taxon>
    </lineage>
</organism>
<reference evidence="1 2" key="1">
    <citation type="submission" date="2020-08" db="EMBL/GenBank/DDBJ databases">
        <title>Functional genomics of gut bacteria from endangered species of beetles.</title>
        <authorList>
            <person name="Carlos-Shanley C."/>
        </authorList>
    </citation>
    <scope>NUCLEOTIDE SEQUENCE [LARGE SCALE GENOMIC DNA]</scope>
    <source>
        <strain evidence="1 2">S00124</strain>
    </source>
</reference>
<name>A0ABR6RFP4_9BURK</name>
<evidence type="ECO:0000313" key="2">
    <source>
        <dbReference type="Proteomes" id="UP000562492"/>
    </source>
</evidence>
<proteinExistence type="predicted"/>
<dbReference type="RefSeq" id="WP_184749454.1">
    <property type="nucleotide sequence ID" value="NZ_JACHKZ010000010.1"/>
</dbReference>
<keyword evidence="1" id="KW-0238">DNA-binding</keyword>
<dbReference type="GO" id="GO:0003677">
    <property type="term" value="F:DNA binding"/>
    <property type="evidence" value="ECO:0007669"/>
    <property type="project" value="UniProtKB-KW"/>
</dbReference>
<accession>A0ABR6RFP4</accession>
<protein>
    <submittedName>
        <fullName evidence="1">DNA-binding transcriptional regulator YdaS (Cro superfamily)</fullName>
    </submittedName>
</protein>
<dbReference type="InterPro" id="IPR010982">
    <property type="entry name" value="Lambda_DNA-bd_dom_sf"/>
</dbReference>
<dbReference type="Proteomes" id="UP000562492">
    <property type="component" value="Unassembled WGS sequence"/>
</dbReference>